<accession>A0A8B6CLR2</accession>
<feature type="domain" description="Fibronectin type-III" evidence="2">
    <location>
        <begin position="99"/>
        <end position="197"/>
    </location>
</feature>
<dbReference type="OrthoDB" id="10413100at2759"/>
<dbReference type="Proteomes" id="UP000596742">
    <property type="component" value="Unassembled WGS sequence"/>
</dbReference>
<dbReference type="SMART" id="SM00060">
    <property type="entry name" value="FN3"/>
    <property type="match status" value="2"/>
</dbReference>
<gene>
    <name evidence="3" type="ORF">MGAL_10B086559</name>
</gene>
<feature type="non-terminal residue" evidence="3">
    <location>
        <position position="213"/>
    </location>
</feature>
<dbReference type="AlphaFoldDB" id="A0A8B6CLR2"/>
<proteinExistence type="predicted"/>
<dbReference type="PROSITE" id="PS50853">
    <property type="entry name" value="FN3"/>
    <property type="match status" value="2"/>
</dbReference>
<dbReference type="EMBL" id="UYJE01001927">
    <property type="protein sequence ID" value="VDI06417.1"/>
    <property type="molecule type" value="Genomic_DNA"/>
</dbReference>
<comment type="caution">
    <text evidence="3">The sequence shown here is derived from an EMBL/GenBank/DDBJ whole genome shotgun (WGS) entry which is preliminary data.</text>
</comment>
<keyword evidence="1" id="KW-0677">Repeat</keyword>
<sequence>PRQFDIGECTDCSIIIEWYINDQDDCLSYEIAHRPQRTKDWSTGSFLSKDVLKEEDGRLMYTLRNLLPETYYEFKLRSVSKDAKSHYSESKTKQTLRLAPRQFDIGECTDCSIIIEWYINDQENCLSYEIAHRPQQTKDWSTGTFFSKDVLKEEDGRRMYTFRNLLPETYYEFKLRSVSKDGKSHYSESKTKQTLRLGSESFNFYFQLIDRLT</sequence>
<evidence type="ECO:0000256" key="1">
    <source>
        <dbReference type="ARBA" id="ARBA00022737"/>
    </source>
</evidence>
<organism evidence="3 4">
    <name type="scientific">Mytilus galloprovincialis</name>
    <name type="common">Mediterranean mussel</name>
    <dbReference type="NCBI Taxonomy" id="29158"/>
    <lineage>
        <taxon>Eukaryota</taxon>
        <taxon>Metazoa</taxon>
        <taxon>Spiralia</taxon>
        <taxon>Lophotrochozoa</taxon>
        <taxon>Mollusca</taxon>
        <taxon>Bivalvia</taxon>
        <taxon>Autobranchia</taxon>
        <taxon>Pteriomorphia</taxon>
        <taxon>Mytilida</taxon>
        <taxon>Mytiloidea</taxon>
        <taxon>Mytilidae</taxon>
        <taxon>Mytilinae</taxon>
        <taxon>Mytilus</taxon>
    </lineage>
</organism>
<feature type="domain" description="Fibronectin type-III" evidence="2">
    <location>
        <begin position="1"/>
        <end position="98"/>
    </location>
</feature>
<dbReference type="InterPro" id="IPR003961">
    <property type="entry name" value="FN3_dom"/>
</dbReference>
<reference evidence="3" key="1">
    <citation type="submission" date="2018-11" db="EMBL/GenBank/DDBJ databases">
        <authorList>
            <person name="Alioto T."/>
            <person name="Alioto T."/>
        </authorList>
    </citation>
    <scope>NUCLEOTIDE SEQUENCE</scope>
</reference>
<dbReference type="InterPro" id="IPR013783">
    <property type="entry name" value="Ig-like_fold"/>
</dbReference>
<keyword evidence="4" id="KW-1185">Reference proteome</keyword>
<evidence type="ECO:0000259" key="2">
    <source>
        <dbReference type="PROSITE" id="PS50853"/>
    </source>
</evidence>
<name>A0A8B6CLR2_MYTGA</name>
<evidence type="ECO:0000313" key="4">
    <source>
        <dbReference type="Proteomes" id="UP000596742"/>
    </source>
</evidence>
<evidence type="ECO:0000313" key="3">
    <source>
        <dbReference type="EMBL" id="VDI06417.1"/>
    </source>
</evidence>
<protein>
    <recommendedName>
        <fullName evidence="2">Fibronectin type-III domain-containing protein</fullName>
    </recommendedName>
</protein>
<dbReference type="Pfam" id="PF00041">
    <property type="entry name" value="fn3"/>
    <property type="match status" value="2"/>
</dbReference>
<dbReference type="PANTHER" id="PTHR46708">
    <property type="entry name" value="TENASCIN"/>
    <property type="match status" value="1"/>
</dbReference>
<dbReference type="CDD" id="cd00063">
    <property type="entry name" value="FN3"/>
    <property type="match status" value="2"/>
</dbReference>
<dbReference type="PANTHER" id="PTHR46708:SF2">
    <property type="entry name" value="FIBRONECTIN TYPE-III DOMAIN-CONTAINING PROTEIN"/>
    <property type="match status" value="1"/>
</dbReference>
<dbReference type="Gene3D" id="2.60.40.10">
    <property type="entry name" value="Immunoglobulins"/>
    <property type="match status" value="2"/>
</dbReference>
<dbReference type="SUPFAM" id="SSF49265">
    <property type="entry name" value="Fibronectin type III"/>
    <property type="match status" value="1"/>
</dbReference>
<dbReference type="InterPro" id="IPR036116">
    <property type="entry name" value="FN3_sf"/>
</dbReference>
<dbReference type="InterPro" id="IPR050991">
    <property type="entry name" value="ECM_Regulatory_Proteins"/>
</dbReference>